<reference evidence="1" key="2">
    <citation type="journal article" date="2024" name="Plant">
        <title>Genomic evolution and insights into agronomic trait innovations of Sesamum species.</title>
        <authorList>
            <person name="Miao H."/>
            <person name="Wang L."/>
            <person name="Qu L."/>
            <person name="Liu H."/>
            <person name="Sun Y."/>
            <person name="Le M."/>
            <person name="Wang Q."/>
            <person name="Wei S."/>
            <person name="Zheng Y."/>
            <person name="Lin W."/>
            <person name="Duan Y."/>
            <person name="Cao H."/>
            <person name="Xiong S."/>
            <person name="Wang X."/>
            <person name="Wei L."/>
            <person name="Li C."/>
            <person name="Ma Q."/>
            <person name="Ju M."/>
            <person name="Zhao R."/>
            <person name="Li G."/>
            <person name="Mu C."/>
            <person name="Tian Q."/>
            <person name="Mei H."/>
            <person name="Zhang T."/>
            <person name="Gao T."/>
            <person name="Zhang H."/>
        </authorList>
    </citation>
    <scope>NUCLEOTIDE SEQUENCE</scope>
    <source>
        <strain evidence="1">KEN1</strain>
    </source>
</reference>
<organism evidence="1">
    <name type="scientific">Sesamum latifolium</name>
    <dbReference type="NCBI Taxonomy" id="2727402"/>
    <lineage>
        <taxon>Eukaryota</taxon>
        <taxon>Viridiplantae</taxon>
        <taxon>Streptophyta</taxon>
        <taxon>Embryophyta</taxon>
        <taxon>Tracheophyta</taxon>
        <taxon>Spermatophyta</taxon>
        <taxon>Magnoliopsida</taxon>
        <taxon>eudicotyledons</taxon>
        <taxon>Gunneridae</taxon>
        <taxon>Pentapetalae</taxon>
        <taxon>asterids</taxon>
        <taxon>lamiids</taxon>
        <taxon>Lamiales</taxon>
        <taxon>Pedaliaceae</taxon>
        <taxon>Sesamum</taxon>
    </lineage>
</organism>
<accession>A0AAW2Y043</accession>
<evidence type="ECO:0000313" key="1">
    <source>
        <dbReference type="EMBL" id="KAL0458096.1"/>
    </source>
</evidence>
<reference evidence="1" key="1">
    <citation type="submission" date="2020-06" db="EMBL/GenBank/DDBJ databases">
        <authorList>
            <person name="Li T."/>
            <person name="Hu X."/>
            <person name="Zhang T."/>
            <person name="Song X."/>
            <person name="Zhang H."/>
            <person name="Dai N."/>
            <person name="Sheng W."/>
            <person name="Hou X."/>
            <person name="Wei L."/>
        </authorList>
    </citation>
    <scope>NUCLEOTIDE SEQUENCE</scope>
    <source>
        <strain evidence="1">KEN1</strain>
        <tissue evidence="1">Leaf</tissue>
    </source>
</reference>
<dbReference type="AlphaFoldDB" id="A0AAW2Y043"/>
<name>A0AAW2Y043_9LAMI</name>
<proteinExistence type="predicted"/>
<sequence length="92" mass="9960">MGKVGSKFKLCTAMLGSTSTRSRADHAKTSTFSCKTVVNCPASAGFSWELILVILSHTLASCDKLRQLPGKRLKAGHPRIMLYADGMSTTRK</sequence>
<comment type="caution">
    <text evidence="1">The sequence shown here is derived from an EMBL/GenBank/DDBJ whole genome shotgun (WGS) entry which is preliminary data.</text>
</comment>
<protein>
    <submittedName>
        <fullName evidence="1">Uncharacterized protein</fullName>
    </submittedName>
</protein>
<dbReference type="EMBL" id="JACGWN010000002">
    <property type="protein sequence ID" value="KAL0458096.1"/>
    <property type="molecule type" value="Genomic_DNA"/>
</dbReference>
<gene>
    <name evidence="1" type="ORF">Slati_0436800</name>
</gene>